<evidence type="ECO:0000313" key="2">
    <source>
        <dbReference type="Proteomes" id="UP000589626"/>
    </source>
</evidence>
<sequence>MTRRESRREWRSLTADEKQRRLDRLRRAQHRQLVHDARVLRVVSAD</sequence>
<dbReference type="EMBL" id="JACHWR010000001">
    <property type="protein sequence ID" value="MBB3041442.1"/>
    <property type="molecule type" value="Genomic_DNA"/>
</dbReference>
<proteinExistence type="predicted"/>
<dbReference type="RefSeq" id="WP_183591341.1">
    <property type="nucleotide sequence ID" value="NZ_JACHWR010000001.1"/>
</dbReference>
<reference evidence="1 2" key="1">
    <citation type="submission" date="2020-08" db="EMBL/GenBank/DDBJ databases">
        <title>Sequencing the genomes of 1000 actinobacteria strains.</title>
        <authorList>
            <person name="Klenk H.-P."/>
        </authorList>
    </citation>
    <scope>NUCLEOTIDE SEQUENCE [LARGE SCALE GENOMIC DNA]</scope>
    <source>
        <strain evidence="1 2">DSM 105498</strain>
    </source>
</reference>
<dbReference type="AlphaFoldDB" id="A0A7W4VU98"/>
<accession>A0A7W4VU98</accession>
<dbReference type="Proteomes" id="UP000589626">
    <property type="component" value="Unassembled WGS sequence"/>
</dbReference>
<organism evidence="1 2">
    <name type="scientific">Nocardioides soli</name>
    <dbReference type="NCBI Taxonomy" id="1036020"/>
    <lineage>
        <taxon>Bacteria</taxon>
        <taxon>Bacillati</taxon>
        <taxon>Actinomycetota</taxon>
        <taxon>Actinomycetes</taxon>
        <taxon>Propionibacteriales</taxon>
        <taxon>Nocardioidaceae</taxon>
        <taxon>Nocardioides</taxon>
    </lineage>
</organism>
<keyword evidence="2" id="KW-1185">Reference proteome</keyword>
<protein>
    <submittedName>
        <fullName evidence="1">Uncharacterized protein</fullName>
    </submittedName>
</protein>
<comment type="caution">
    <text evidence="1">The sequence shown here is derived from an EMBL/GenBank/DDBJ whole genome shotgun (WGS) entry which is preliminary data.</text>
</comment>
<evidence type="ECO:0000313" key="1">
    <source>
        <dbReference type="EMBL" id="MBB3041442.1"/>
    </source>
</evidence>
<gene>
    <name evidence="1" type="ORF">FHU40_001243</name>
</gene>
<name>A0A7W4VU98_9ACTN</name>